<dbReference type="PANTHER" id="PTHR34611">
    <property type="match status" value="1"/>
</dbReference>
<dbReference type="InterPro" id="IPR051699">
    <property type="entry name" value="Rpn/YhgA-like_nuclease"/>
</dbReference>
<keyword evidence="2" id="KW-1185">Reference proteome</keyword>
<evidence type="ECO:0000313" key="1">
    <source>
        <dbReference type="EMBL" id="CAH6661938.1"/>
    </source>
</evidence>
<accession>A0ABN8TGH1</accession>
<sequence>MLCLQVMKFCLRGPPQRDTLPDEPLSELRYSPDTFTTGKGQRDLTLLVEKLVALLALGYTSDTQVKTLFNYIVQYGGAARASAFFREMAECSPRHKEELMTLAEQLHEEGRVEGLQIGRQEGRRAEALRIAQSMLANGLDSEAVMTITDLSADDL</sequence>
<protein>
    <submittedName>
        <fullName evidence="1">Rpn family recombination-promoting nuclease/putative transposase</fullName>
    </submittedName>
</protein>
<reference evidence="1" key="1">
    <citation type="submission" date="2022-05" db="EMBL/GenBank/DDBJ databases">
        <authorList>
            <person name="Blom J."/>
        </authorList>
    </citation>
    <scope>NUCLEOTIDE SEQUENCE</scope>
    <source>
        <strain evidence="1">Type strain: CPO20170097</strain>
    </source>
</reference>
<organism evidence="1 2">
    <name type="scientific">Pseudocitrobacter vendiensis</name>
    <dbReference type="NCBI Taxonomy" id="2488306"/>
    <lineage>
        <taxon>Bacteria</taxon>
        <taxon>Pseudomonadati</taxon>
        <taxon>Pseudomonadota</taxon>
        <taxon>Gammaproteobacteria</taxon>
        <taxon>Enterobacterales</taxon>
        <taxon>Enterobacteriaceae</taxon>
        <taxon>Pseudocitrobacter</taxon>
    </lineage>
</organism>
<comment type="caution">
    <text evidence="1">The sequence shown here is derived from an EMBL/GenBank/DDBJ whole genome shotgun (WGS) entry which is preliminary data.</text>
</comment>
<dbReference type="RefSeq" id="WP_253899112.1">
    <property type="nucleotide sequence ID" value="NZ_CALSBS010000032.1"/>
</dbReference>
<dbReference type="Proteomes" id="UP001152651">
    <property type="component" value="Unassembled WGS sequence"/>
</dbReference>
<gene>
    <name evidence="1" type="ORF">FBBNIHIM_22790</name>
</gene>
<dbReference type="PANTHER" id="PTHR34611:SF2">
    <property type="entry name" value="INACTIVE RECOMBINATION-PROMOTING NUCLEASE-LIKE PROTEIN RPNE-RELATED"/>
    <property type="match status" value="1"/>
</dbReference>
<proteinExistence type="predicted"/>
<evidence type="ECO:0000313" key="2">
    <source>
        <dbReference type="Proteomes" id="UP001152651"/>
    </source>
</evidence>
<name>A0ABN8TGH1_9ENTR</name>
<dbReference type="EMBL" id="CALSBS010000032">
    <property type="protein sequence ID" value="CAH6661938.1"/>
    <property type="molecule type" value="Genomic_DNA"/>
</dbReference>